<keyword evidence="3" id="KW-0862">Zinc</keyword>
<protein>
    <recommendedName>
        <fullName evidence="5">RING-type domain-containing protein</fullName>
    </recommendedName>
</protein>
<accession>A0A481ZC80</accession>
<dbReference type="InterPro" id="IPR018957">
    <property type="entry name" value="Znf_C3HC4_RING-type"/>
</dbReference>
<dbReference type="InterPro" id="IPR001841">
    <property type="entry name" value="Znf_RING"/>
</dbReference>
<gene>
    <name evidence="6" type="ORF">LCPAC404_02180</name>
</gene>
<evidence type="ECO:0000256" key="2">
    <source>
        <dbReference type="ARBA" id="ARBA00022771"/>
    </source>
</evidence>
<evidence type="ECO:0000259" key="5">
    <source>
        <dbReference type="PROSITE" id="PS50089"/>
    </source>
</evidence>
<dbReference type="Pfam" id="PF00097">
    <property type="entry name" value="zf-C3HC4"/>
    <property type="match status" value="1"/>
</dbReference>
<keyword evidence="2 4" id="KW-0863">Zinc-finger</keyword>
<evidence type="ECO:0000256" key="4">
    <source>
        <dbReference type="PROSITE-ProRule" id="PRU00175"/>
    </source>
</evidence>
<evidence type="ECO:0000313" key="6">
    <source>
        <dbReference type="EMBL" id="QBK93514.1"/>
    </source>
</evidence>
<name>A0A481ZC80_9VIRU</name>
<dbReference type="PROSITE" id="PS50089">
    <property type="entry name" value="ZF_RING_2"/>
    <property type="match status" value="1"/>
</dbReference>
<organism evidence="6">
    <name type="scientific">Pithovirus LCPAC404</name>
    <dbReference type="NCBI Taxonomy" id="2506597"/>
    <lineage>
        <taxon>Viruses</taxon>
        <taxon>Pithoviruses</taxon>
    </lineage>
</organism>
<evidence type="ECO:0000256" key="3">
    <source>
        <dbReference type="ARBA" id="ARBA00022833"/>
    </source>
</evidence>
<dbReference type="SUPFAM" id="SSF57850">
    <property type="entry name" value="RING/U-box"/>
    <property type="match status" value="1"/>
</dbReference>
<dbReference type="SMART" id="SM00184">
    <property type="entry name" value="RING"/>
    <property type="match status" value="1"/>
</dbReference>
<reference evidence="6" key="1">
    <citation type="journal article" date="2019" name="MBio">
        <title>Virus Genomes from Deep Sea Sediments Expand the Ocean Megavirome and Support Independent Origins of Viral Gigantism.</title>
        <authorList>
            <person name="Backstrom D."/>
            <person name="Yutin N."/>
            <person name="Jorgensen S.L."/>
            <person name="Dharamshi J."/>
            <person name="Homa F."/>
            <person name="Zaremba-Niedwiedzka K."/>
            <person name="Spang A."/>
            <person name="Wolf Y.I."/>
            <person name="Koonin E.V."/>
            <person name="Ettema T.J."/>
        </authorList>
    </citation>
    <scope>NUCLEOTIDE SEQUENCE</scope>
</reference>
<dbReference type="InterPro" id="IPR013083">
    <property type="entry name" value="Znf_RING/FYVE/PHD"/>
</dbReference>
<proteinExistence type="predicted"/>
<dbReference type="GO" id="GO:0008270">
    <property type="term" value="F:zinc ion binding"/>
    <property type="evidence" value="ECO:0007669"/>
    <property type="project" value="UniProtKB-KW"/>
</dbReference>
<dbReference type="Gene3D" id="3.30.40.10">
    <property type="entry name" value="Zinc/RING finger domain, C3HC4 (zinc finger)"/>
    <property type="match status" value="1"/>
</dbReference>
<dbReference type="EMBL" id="MK500597">
    <property type="protein sequence ID" value="QBK93514.1"/>
    <property type="molecule type" value="Genomic_DNA"/>
</dbReference>
<evidence type="ECO:0000256" key="1">
    <source>
        <dbReference type="ARBA" id="ARBA00022723"/>
    </source>
</evidence>
<sequence length="114" mass="12901">MTVRTRQLGEDCDGMFSKVCSICLTDFASAKFILFKCNHAVCEDCFIPMLLAKSESSDCDTCDKPMMLDNAQCPECRHEIVDDDIECTYSNTMEEGKKTGSPGKTYNYYKIMPF</sequence>
<keyword evidence="1" id="KW-0479">Metal-binding</keyword>
<feature type="domain" description="RING-type" evidence="5">
    <location>
        <begin position="20"/>
        <end position="63"/>
    </location>
</feature>